<dbReference type="KEGG" id="kst:KSMBR1_0859"/>
<dbReference type="EMBL" id="LT934425">
    <property type="protein sequence ID" value="SOH03370.1"/>
    <property type="molecule type" value="Genomic_DNA"/>
</dbReference>
<keyword evidence="2" id="KW-1185">Reference proteome</keyword>
<evidence type="ECO:0000313" key="2">
    <source>
        <dbReference type="Proteomes" id="UP000221734"/>
    </source>
</evidence>
<dbReference type="AlphaFoldDB" id="A0A2C9CCF9"/>
<gene>
    <name evidence="1" type="ORF">KSMBR1_0859</name>
</gene>
<evidence type="ECO:0000313" key="1">
    <source>
        <dbReference type="EMBL" id="SOH03370.1"/>
    </source>
</evidence>
<dbReference type="OrthoDB" id="9153755at2"/>
<dbReference type="Proteomes" id="UP000221734">
    <property type="component" value="Chromosome Kuenenia_stuttgartiensis_MBR1"/>
</dbReference>
<protein>
    <submittedName>
        <fullName evidence="1">Uncharacterized protein</fullName>
    </submittedName>
</protein>
<proteinExistence type="predicted"/>
<name>A0A2C9CCF9_KUEST</name>
<accession>A0A2C9CCF9</accession>
<dbReference type="RefSeq" id="WP_099324220.1">
    <property type="nucleotide sequence ID" value="NZ_LT934425.1"/>
</dbReference>
<reference evidence="2" key="1">
    <citation type="submission" date="2017-10" db="EMBL/GenBank/DDBJ databases">
        <authorList>
            <person name="Frank J."/>
        </authorList>
    </citation>
    <scope>NUCLEOTIDE SEQUENCE [LARGE SCALE GENOMIC DNA]</scope>
</reference>
<sequence length="443" mass="52009">MGVKYFRFILLLVFFSAAYRYPCGMSEEIDVDNYEMKGLSAASEFNIMDELSLLYNDIHIGPVGIKPSYQVNEIYDDNVYDAAEEEVSDLYTLHRPSLLIAAPFSDYLLSHFKYDVEIYDYEHEQERDRVNQSWEGSLGFYFANDFSFVFSDRFRKHVIPPGFQRRSFGDIDDLDIPFEDQGPNVFVGKRDLTTNIASFEMDFPDFFPNVDFLIRYNNQDVSYQKDEFKSDDYNLDTLGAIIEYNYPLLPVKVSSGFVYSIQRYDAETSKNRDNYKNDIPLNISWTINQKNEIYLNTNYRTSKYKKHSNIENFEGWNVVLGDRYLINPVSSVEIYGERSLKEQRQANNNSYFYTKVGIKYINQHDRIDGYLDVYYWNMRFAESTGTSGVVEDVDSFHVHLNVKYRPQKWWFAEFDYSYANRDNTFDSGDLLKNAVSLGLGLTF</sequence>
<organism evidence="1 2">
    <name type="scientific">Kuenenia stuttgartiensis</name>
    <dbReference type="NCBI Taxonomy" id="174633"/>
    <lineage>
        <taxon>Bacteria</taxon>
        <taxon>Pseudomonadati</taxon>
        <taxon>Planctomycetota</taxon>
        <taxon>Candidatus Brocadiia</taxon>
        <taxon>Candidatus Brocadiales</taxon>
        <taxon>Candidatus Brocadiaceae</taxon>
        <taxon>Candidatus Kuenenia</taxon>
    </lineage>
</organism>